<evidence type="ECO:0000256" key="4">
    <source>
        <dbReference type="ARBA" id="ARBA00022741"/>
    </source>
</evidence>
<name>A0A7R9PJT9_TIMGE</name>
<evidence type="ECO:0000256" key="5">
    <source>
        <dbReference type="ARBA" id="ARBA00022777"/>
    </source>
</evidence>
<protein>
    <recommendedName>
        <fullName evidence="1">non-specific serine/threonine protein kinase</fullName>
        <ecNumber evidence="1">2.7.11.1</ecNumber>
    </recommendedName>
</protein>
<evidence type="ECO:0000256" key="6">
    <source>
        <dbReference type="ARBA" id="ARBA00022840"/>
    </source>
</evidence>
<accession>A0A7R9PJT9</accession>
<feature type="region of interest" description="Disordered" evidence="9">
    <location>
        <begin position="207"/>
        <end position="247"/>
    </location>
</feature>
<keyword evidence="4" id="KW-0547">Nucleotide-binding</keyword>
<evidence type="ECO:0000313" key="11">
    <source>
        <dbReference type="EMBL" id="CAD7589725.1"/>
    </source>
</evidence>
<keyword evidence="3" id="KW-0808">Transferase</keyword>
<keyword evidence="5" id="KW-0418">Kinase</keyword>
<feature type="compositionally biased region" description="Polar residues" evidence="9">
    <location>
        <begin position="57"/>
        <end position="74"/>
    </location>
</feature>
<evidence type="ECO:0000256" key="1">
    <source>
        <dbReference type="ARBA" id="ARBA00012513"/>
    </source>
</evidence>
<evidence type="ECO:0000256" key="2">
    <source>
        <dbReference type="ARBA" id="ARBA00022527"/>
    </source>
</evidence>
<gene>
    <name evidence="11" type="ORF">TGEB3V08_LOCUS3647</name>
</gene>
<dbReference type="Gene3D" id="3.30.310.80">
    <property type="entry name" value="Kinase associated domain 1, KA1"/>
    <property type="match status" value="1"/>
</dbReference>
<evidence type="ECO:0000256" key="8">
    <source>
        <dbReference type="ARBA" id="ARBA00048679"/>
    </source>
</evidence>
<evidence type="ECO:0000256" key="3">
    <source>
        <dbReference type="ARBA" id="ARBA00022679"/>
    </source>
</evidence>
<reference evidence="11" key="1">
    <citation type="submission" date="2020-11" db="EMBL/GenBank/DDBJ databases">
        <authorList>
            <person name="Tran Van P."/>
        </authorList>
    </citation>
    <scope>NUCLEOTIDE SEQUENCE</scope>
</reference>
<sequence length="519" mass="56653">MMSFIRDFVTPNKMQGNLGDDGDSSENIDLVKDTEKYNDEEEGDTQFNIEINPPSPSSNTSEGLKSVPSRSLSSCPPGRRQKRRSDDIEREFLDMERQKMKILESSVRRIRESFKEVNSLHLPQERYSPVRRASEGSASNLGAQYKTSPQHNFQTQIILDKESKVKALQQEYQQLQRHSGGMADAQTQAELQLLHSLHIQQILGQGGGAPASTLSPLATPHMSPTPSPPINHSPASIPGSPIHHAHPSENVEGNITLAHHLQHLHLQQQQQISSELAQGQNFFPRYIQNGCMSSLPPSPTCTSPVGIVGSGSCVGAISITSITQGLSGLSTNTGSITHGIPTVNVPLDLRIQQPSISTSPHHSVHLHHRSPVITPLQLSPTNSTTLGMIQEENNIGFHQQLLGNVFASELLQKTSSGSFKVTLSDFCSRLTATDILGLVKRLIDARAPPKGFTFSSHMSDSGDYSEGGLALEYPGGVQIELMVCTDLGCELKGLKMRRISGDQHQYSQLCQELISCMTV</sequence>
<dbReference type="AlphaFoldDB" id="A0A7R9PJT9"/>
<dbReference type="InterPro" id="IPR001772">
    <property type="entry name" value="KA1_dom"/>
</dbReference>
<comment type="catalytic activity">
    <reaction evidence="8">
        <text>L-seryl-[protein] + ATP = O-phospho-L-seryl-[protein] + ADP + H(+)</text>
        <dbReference type="Rhea" id="RHEA:17989"/>
        <dbReference type="Rhea" id="RHEA-COMP:9863"/>
        <dbReference type="Rhea" id="RHEA-COMP:11604"/>
        <dbReference type="ChEBI" id="CHEBI:15378"/>
        <dbReference type="ChEBI" id="CHEBI:29999"/>
        <dbReference type="ChEBI" id="CHEBI:30616"/>
        <dbReference type="ChEBI" id="CHEBI:83421"/>
        <dbReference type="ChEBI" id="CHEBI:456216"/>
        <dbReference type="EC" id="2.7.11.1"/>
    </reaction>
</comment>
<evidence type="ECO:0000259" key="10">
    <source>
        <dbReference type="PROSITE" id="PS50032"/>
    </source>
</evidence>
<evidence type="ECO:0000256" key="7">
    <source>
        <dbReference type="ARBA" id="ARBA00047899"/>
    </source>
</evidence>
<proteinExistence type="predicted"/>
<comment type="catalytic activity">
    <reaction evidence="7">
        <text>L-threonyl-[protein] + ATP = O-phospho-L-threonyl-[protein] + ADP + H(+)</text>
        <dbReference type="Rhea" id="RHEA:46608"/>
        <dbReference type="Rhea" id="RHEA-COMP:11060"/>
        <dbReference type="Rhea" id="RHEA-COMP:11605"/>
        <dbReference type="ChEBI" id="CHEBI:15378"/>
        <dbReference type="ChEBI" id="CHEBI:30013"/>
        <dbReference type="ChEBI" id="CHEBI:30616"/>
        <dbReference type="ChEBI" id="CHEBI:61977"/>
        <dbReference type="ChEBI" id="CHEBI:456216"/>
        <dbReference type="EC" id="2.7.11.1"/>
    </reaction>
</comment>
<dbReference type="GO" id="GO:0004674">
    <property type="term" value="F:protein serine/threonine kinase activity"/>
    <property type="evidence" value="ECO:0007669"/>
    <property type="project" value="UniProtKB-KW"/>
</dbReference>
<dbReference type="InterPro" id="IPR028375">
    <property type="entry name" value="KA1/Ssp2_C"/>
</dbReference>
<dbReference type="PROSITE" id="PS50032">
    <property type="entry name" value="KA1"/>
    <property type="match status" value="1"/>
</dbReference>
<dbReference type="EMBL" id="OE840169">
    <property type="protein sequence ID" value="CAD7589725.1"/>
    <property type="molecule type" value="Genomic_DNA"/>
</dbReference>
<organism evidence="11">
    <name type="scientific">Timema genevievae</name>
    <name type="common">Walking stick</name>
    <dbReference type="NCBI Taxonomy" id="629358"/>
    <lineage>
        <taxon>Eukaryota</taxon>
        <taxon>Metazoa</taxon>
        <taxon>Ecdysozoa</taxon>
        <taxon>Arthropoda</taxon>
        <taxon>Hexapoda</taxon>
        <taxon>Insecta</taxon>
        <taxon>Pterygota</taxon>
        <taxon>Neoptera</taxon>
        <taxon>Polyneoptera</taxon>
        <taxon>Phasmatodea</taxon>
        <taxon>Timematodea</taxon>
        <taxon>Timematoidea</taxon>
        <taxon>Timematidae</taxon>
        <taxon>Timema</taxon>
    </lineage>
</organism>
<feature type="region of interest" description="Disordered" evidence="9">
    <location>
        <begin position="1"/>
        <end position="89"/>
    </location>
</feature>
<feature type="domain" description="KA1" evidence="10">
    <location>
        <begin position="470"/>
        <end position="519"/>
    </location>
</feature>
<dbReference type="EC" id="2.7.11.1" evidence="1"/>
<dbReference type="Pfam" id="PF02149">
    <property type="entry name" value="KA1"/>
    <property type="match status" value="1"/>
</dbReference>
<evidence type="ECO:0000256" key="9">
    <source>
        <dbReference type="SAM" id="MobiDB-lite"/>
    </source>
</evidence>
<dbReference type="GO" id="GO:0005524">
    <property type="term" value="F:ATP binding"/>
    <property type="evidence" value="ECO:0007669"/>
    <property type="project" value="UniProtKB-KW"/>
</dbReference>
<keyword evidence="2" id="KW-0723">Serine/threonine-protein kinase</keyword>
<dbReference type="SUPFAM" id="SSF103243">
    <property type="entry name" value="KA1-like"/>
    <property type="match status" value="1"/>
</dbReference>
<keyword evidence="6" id="KW-0067">ATP-binding</keyword>